<reference evidence="2" key="1">
    <citation type="submission" date="2014-07" db="EMBL/GenBank/DDBJ databases">
        <authorList>
            <person name="Urmite Genomes Urmite Genomes"/>
        </authorList>
    </citation>
    <scope>NUCLEOTIDE SEQUENCE</scope>
    <source>
        <strain evidence="2">11W110_air</strain>
    </source>
</reference>
<dbReference type="PATRIC" id="fig|1461584.3.peg.1377"/>
<dbReference type="Pfam" id="PF13419">
    <property type="entry name" value="HAD_2"/>
    <property type="match status" value="1"/>
</dbReference>
<dbReference type="InterPro" id="IPR023214">
    <property type="entry name" value="HAD_sf"/>
</dbReference>
<dbReference type="SFLD" id="SFLDG01129">
    <property type="entry name" value="C1.5:_HAD__Beta-PGM__Phosphata"/>
    <property type="match status" value="1"/>
</dbReference>
<dbReference type="SFLD" id="SFLDS00003">
    <property type="entry name" value="Haloacid_Dehalogenase"/>
    <property type="match status" value="1"/>
</dbReference>
<dbReference type="PANTHER" id="PTHR43434">
    <property type="entry name" value="PHOSPHOGLYCOLATE PHOSPHATASE"/>
    <property type="match status" value="1"/>
</dbReference>
<dbReference type="InterPro" id="IPR023198">
    <property type="entry name" value="PGP-like_dom2"/>
</dbReference>
<dbReference type="GO" id="GO:0004713">
    <property type="term" value="F:protein tyrosine kinase activity"/>
    <property type="evidence" value="ECO:0007669"/>
    <property type="project" value="TreeGrafter"/>
</dbReference>
<dbReference type="PANTHER" id="PTHR43434:SF20">
    <property type="entry name" value="5'-NUCLEOTIDASE"/>
    <property type="match status" value="1"/>
</dbReference>
<evidence type="ECO:0000313" key="2">
    <source>
        <dbReference type="EMBL" id="CEA08053.1"/>
    </source>
</evidence>
<dbReference type="EMBL" id="LN483070">
    <property type="protein sequence ID" value="CEA08053.1"/>
    <property type="molecule type" value="Genomic_DNA"/>
</dbReference>
<dbReference type="AlphaFoldDB" id="A0A078ML67"/>
<accession>A0A078ML67</accession>
<dbReference type="InterPro" id="IPR050155">
    <property type="entry name" value="HAD-like_hydrolase_sf"/>
</dbReference>
<feature type="compositionally biased region" description="Low complexity" evidence="1">
    <location>
        <begin position="230"/>
        <end position="245"/>
    </location>
</feature>
<name>A0A078ML67_9MICC</name>
<dbReference type="Gene3D" id="1.10.150.240">
    <property type="entry name" value="Putative phosphatase, domain 2"/>
    <property type="match status" value="1"/>
</dbReference>
<dbReference type="Gene3D" id="3.40.50.1000">
    <property type="entry name" value="HAD superfamily/HAD-like"/>
    <property type="match status" value="1"/>
</dbReference>
<dbReference type="InterPro" id="IPR041492">
    <property type="entry name" value="HAD_2"/>
</dbReference>
<dbReference type="GO" id="GO:0005829">
    <property type="term" value="C:cytosol"/>
    <property type="evidence" value="ECO:0007669"/>
    <property type="project" value="TreeGrafter"/>
</dbReference>
<protein>
    <submittedName>
        <fullName evidence="2">5'-nucleotidase</fullName>
    </submittedName>
</protein>
<sequence length="256" mass="26161">MWETCPVNETRLLVLFDLDGTLVDPAGSITGGIAAALAGAGLPVPGPERLSAMVGPALTTSLRDLAGVPEDRIDEVIAAYRAGYRSSGMAESRPYPGIPEVLAELQGRCLLAVATQKPEGLAHELLRLQGLDGFFASIHGSPDDERTAAPDGKASIVAAALERHRGAWDHAVMIGDRSHDVHGAAANGLPCIGITWGFAADGELEDAGAAEVVTRAQDLPAAITRTAAAPAAASDAASAPTLDAAGSREVAAHGRL</sequence>
<dbReference type="SUPFAM" id="SSF56784">
    <property type="entry name" value="HAD-like"/>
    <property type="match status" value="1"/>
</dbReference>
<dbReference type="InterPro" id="IPR036412">
    <property type="entry name" value="HAD-like_sf"/>
</dbReference>
<feature type="region of interest" description="Disordered" evidence="1">
    <location>
        <begin position="230"/>
        <end position="256"/>
    </location>
</feature>
<organism evidence="2">
    <name type="scientific">Arthrobacter saudimassiliensis</name>
    <dbReference type="NCBI Taxonomy" id="1461584"/>
    <lineage>
        <taxon>Bacteria</taxon>
        <taxon>Bacillati</taxon>
        <taxon>Actinomycetota</taxon>
        <taxon>Actinomycetes</taxon>
        <taxon>Micrococcales</taxon>
        <taxon>Micrococcaceae</taxon>
        <taxon>Arthrobacter</taxon>
    </lineage>
</organism>
<evidence type="ECO:0000256" key="1">
    <source>
        <dbReference type="SAM" id="MobiDB-lite"/>
    </source>
</evidence>
<gene>
    <name evidence="2" type="ORF">BN1051_01389</name>
</gene>
<proteinExistence type="predicted"/>